<evidence type="ECO:0000313" key="4">
    <source>
        <dbReference type="Proteomes" id="UP001497457"/>
    </source>
</evidence>
<dbReference type="AlphaFoldDB" id="A0ABC9DYN4"/>
<dbReference type="InterPro" id="IPR027443">
    <property type="entry name" value="IPNS-like_sf"/>
</dbReference>
<accession>A0ABC9DYN4</accession>
<gene>
    <name evidence="3" type="ORF">URODEC1_LOCUS89787</name>
</gene>
<dbReference type="Pfam" id="PF03171">
    <property type="entry name" value="2OG-FeII_Oxy"/>
    <property type="match status" value="1"/>
</dbReference>
<sequence length="336" mass="35637">MASDNIHGGSIPRIDFAGIDPAAAGSTSDAAARWAAVRAAVMDALCEHGCFEAVMDGLIAPELTAAVLGAGGALEALLSLPVSTKARNTSEKPYRGYVGNIPGLPYESLAIVDPLSPDAVRTFADLMWPDTGNASFCESMHAYAESVAVLEAVIRRMVLESVGATAEYIEEQAKGTAFKLRLTEYAAPGSAEARVVGLPAHRDTSFLAVLTQNDLDGVEVECCRGGEAGAWARPALSPGGFLVFAGDTFTALTNGRVFNPLHRVVMTGDKTRYSSILFSSPKDDVVVRAIDGAVDAEHPAAYKPFEYGEYVVFCYKPEMLRHTKKLEAFAALQVDA</sequence>
<dbReference type="Proteomes" id="UP001497457">
    <property type="component" value="Chromosome 35b"/>
</dbReference>
<dbReference type="SUPFAM" id="SSF51197">
    <property type="entry name" value="Clavaminate synthase-like"/>
    <property type="match status" value="1"/>
</dbReference>
<keyword evidence="4" id="KW-1185">Reference proteome</keyword>
<keyword evidence="1" id="KW-0408">Iron</keyword>
<dbReference type="GO" id="GO:0016491">
    <property type="term" value="F:oxidoreductase activity"/>
    <property type="evidence" value="ECO:0007669"/>
    <property type="project" value="UniProtKB-KW"/>
</dbReference>
<evidence type="ECO:0000259" key="2">
    <source>
        <dbReference type="PROSITE" id="PS51471"/>
    </source>
</evidence>
<dbReference type="EMBL" id="OZ075145">
    <property type="protein sequence ID" value="CAL5047190.1"/>
    <property type="molecule type" value="Genomic_DNA"/>
</dbReference>
<keyword evidence="1" id="KW-0479">Metal-binding</keyword>
<reference evidence="4" key="1">
    <citation type="submission" date="2024-06" db="EMBL/GenBank/DDBJ databases">
        <authorList>
            <person name="Ryan C."/>
        </authorList>
    </citation>
    <scope>NUCLEOTIDE SEQUENCE [LARGE SCALE GENOMIC DNA]</scope>
</reference>
<dbReference type="InterPro" id="IPR050231">
    <property type="entry name" value="Iron_ascorbate_oxido_reductase"/>
</dbReference>
<reference evidence="3 4" key="2">
    <citation type="submission" date="2024-10" db="EMBL/GenBank/DDBJ databases">
        <authorList>
            <person name="Ryan C."/>
        </authorList>
    </citation>
    <scope>NUCLEOTIDE SEQUENCE [LARGE SCALE GENOMIC DNA]</scope>
</reference>
<keyword evidence="1" id="KW-0560">Oxidoreductase</keyword>
<dbReference type="InterPro" id="IPR044861">
    <property type="entry name" value="IPNS-like_FE2OG_OXY"/>
</dbReference>
<dbReference type="PANTHER" id="PTHR47990">
    <property type="entry name" value="2-OXOGLUTARATE (2OG) AND FE(II)-DEPENDENT OXYGENASE SUPERFAMILY PROTEIN-RELATED"/>
    <property type="match status" value="1"/>
</dbReference>
<feature type="domain" description="Fe2OG dioxygenase" evidence="2">
    <location>
        <begin position="176"/>
        <end position="281"/>
    </location>
</feature>
<name>A0ABC9DYN4_9POAL</name>
<dbReference type="InterPro" id="IPR005123">
    <property type="entry name" value="Oxoglu/Fe-dep_dioxygenase_dom"/>
</dbReference>
<dbReference type="PROSITE" id="PS51471">
    <property type="entry name" value="FE2OG_OXY"/>
    <property type="match status" value="1"/>
</dbReference>
<protein>
    <recommendedName>
        <fullName evidence="2">Fe2OG dioxygenase domain-containing protein</fullName>
    </recommendedName>
</protein>
<dbReference type="Gene3D" id="2.60.120.330">
    <property type="entry name" value="B-lactam Antibiotic, Isopenicillin N Synthase, Chain"/>
    <property type="match status" value="1"/>
</dbReference>
<dbReference type="GO" id="GO:0046872">
    <property type="term" value="F:metal ion binding"/>
    <property type="evidence" value="ECO:0007669"/>
    <property type="project" value="UniProtKB-KW"/>
</dbReference>
<evidence type="ECO:0000256" key="1">
    <source>
        <dbReference type="RuleBase" id="RU003682"/>
    </source>
</evidence>
<proteinExistence type="inferred from homology"/>
<evidence type="ECO:0000313" key="3">
    <source>
        <dbReference type="EMBL" id="CAL5047190.1"/>
    </source>
</evidence>
<organism evidence="3 4">
    <name type="scientific">Urochloa decumbens</name>
    <dbReference type="NCBI Taxonomy" id="240449"/>
    <lineage>
        <taxon>Eukaryota</taxon>
        <taxon>Viridiplantae</taxon>
        <taxon>Streptophyta</taxon>
        <taxon>Embryophyta</taxon>
        <taxon>Tracheophyta</taxon>
        <taxon>Spermatophyta</taxon>
        <taxon>Magnoliopsida</taxon>
        <taxon>Liliopsida</taxon>
        <taxon>Poales</taxon>
        <taxon>Poaceae</taxon>
        <taxon>PACMAD clade</taxon>
        <taxon>Panicoideae</taxon>
        <taxon>Panicodae</taxon>
        <taxon>Paniceae</taxon>
        <taxon>Melinidinae</taxon>
        <taxon>Urochloa</taxon>
    </lineage>
</organism>
<comment type="similarity">
    <text evidence="1">Belongs to the iron/ascorbate-dependent oxidoreductase family.</text>
</comment>